<feature type="compositionally biased region" description="Polar residues" evidence="1">
    <location>
        <begin position="278"/>
        <end position="291"/>
    </location>
</feature>
<organism evidence="2">
    <name type="scientific">bioreactor metagenome</name>
    <dbReference type="NCBI Taxonomy" id="1076179"/>
    <lineage>
        <taxon>unclassified sequences</taxon>
        <taxon>metagenomes</taxon>
        <taxon>ecological metagenomes</taxon>
    </lineage>
</organism>
<accession>A0A644UFC6</accession>
<feature type="region of interest" description="Disordered" evidence="1">
    <location>
        <begin position="253"/>
        <end position="312"/>
    </location>
</feature>
<reference evidence="2" key="1">
    <citation type="submission" date="2019-08" db="EMBL/GenBank/DDBJ databases">
        <authorList>
            <person name="Kucharzyk K."/>
            <person name="Murdoch R.W."/>
            <person name="Higgins S."/>
            <person name="Loffler F."/>
        </authorList>
    </citation>
    <scope>NUCLEOTIDE SEQUENCE</scope>
</reference>
<comment type="caution">
    <text evidence="2">The sequence shown here is derived from an EMBL/GenBank/DDBJ whole genome shotgun (WGS) entry which is preliminary data.</text>
</comment>
<dbReference type="AlphaFoldDB" id="A0A644UFC6"/>
<dbReference type="EMBL" id="VSSQ01000108">
    <property type="protein sequence ID" value="MPL77634.1"/>
    <property type="molecule type" value="Genomic_DNA"/>
</dbReference>
<gene>
    <name evidence="2" type="ORF">SDC9_23491</name>
</gene>
<evidence type="ECO:0000313" key="2">
    <source>
        <dbReference type="EMBL" id="MPL77634.1"/>
    </source>
</evidence>
<feature type="region of interest" description="Disordered" evidence="1">
    <location>
        <begin position="106"/>
        <end position="160"/>
    </location>
</feature>
<protein>
    <submittedName>
        <fullName evidence="2">Uncharacterized protein</fullName>
    </submittedName>
</protein>
<proteinExistence type="predicted"/>
<sequence length="335" mass="37062">MRAQKGWPRNLKIIHSPAIQGFFIKTCNMKEKVMQWIRLGCNFNLGLYLLAEIGKNKQLPRIMAGNEKRYAGKLFYELCKAAGYTMQEYQELKDELQNIVEQLALESGDGNPPEGGVTTGETSAGDPPTGDASNGETSGEELTSEDQPSTDPPAVDPPINEVPEIEVSATGQLPESVEKVIREHADLFKLRAQLHEQMAGLPESNDDETVKKRRNLSDSIALISPRIDLMFAAKEAFYNEGILPDISVLFPEPAQDPPAGPEDNLPADAAGLKKMKKNLQTANTKDQNQLEYQEAKKGAKPNPMPAGPKRIRIEKRITERNRQIEKIDLALLSCS</sequence>
<name>A0A644UFC6_9ZZZZ</name>
<evidence type="ECO:0000256" key="1">
    <source>
        <dbReference type="SAM" id="MobiDB-lite"/>
    </source>
</evidence>